<feature type="compositionally biased region" description="Basic and acidic residues" evidence="1">
    <location>
        <begin position="1"/>
        <end position="11"/>
    </location>
</feature>
<evidence type="ECO:0000313" key="3">
    <source>
        <dbReference type="Proteomes" id="UP000828390"/>
    </source>
</evidence>
<proteinExistence type="predicted"/>
<dbReference type="AlphaFoldDB" id="A0A9D4F321"/>
<keyword evidence="3" id="KW-1185">Reference proteome</keyword>
<name>A0A9D4F321_DREPO</name>
<evidence type="ECO:0000256" key="1">
    <source>
        <dbReference type="SAM" id="MobiDB-lite"/>
    </source>
</evidence>
<protein>
    <submittedName>
        <fullName evidence="2">Uncharacterized protein</fullName>
    </submittedName>
</protein>
<accession>A0A9D4F321</accession>
<gene>
    <name evidence="2" type="ORF">DPMN_169046</name>
</gene>
<dbReference type="EMBL" id="JAIWYP010000008">
    <property type="protein sequence ID" value="KAH3790838.1"/>
    <property type="molecule type" value="Genomic_DNA"/>
</dbReference>
<dbReference type="Proteomes" id="UP000828390">
    <property type="component" value="Unassembled WGS sequence"/>
</dbReference>
<evidence type="ECO:0000313" key="2">
    <source>
        <dbReference type="EMBL" id="KAH3790838.1"/>
    </source>
</evidence>
<reference evidence="2" key="1">
    <citation type="journal article" date="2019" name="bioRxiv">
        <title>The Genome of the Zebra Mussel, Dreissena polymorpha: A Resource for Invasive Species Research.</title>
        <authorList>
            <person name="McCartney M.A."/>
            <person name="Auch B."/>
            <person name="Kono T."/>
            <person name="Mallez S."/>
            <person name="Zhang Y."/>
            <person name="Obille A."/>
            <person name="Becker A."/>
            <person name="Abrahante J.E."/>
            <person name="Garbe J."/>
            <person name="Badalamenti J.P."/>
            <person name="Herman A."/>
            <person name="Mangelson H."/>
            <person name="Liachko I."/>
            <person name="Sullivan S."/>
            <person name="Sone E.D."/>
            <person name="Koren S."/>
            <person name="Silverstein K.A.T."/>
            <person name="Beckman K.B."/>
            <person name="Gohl D.M."/>
        </authorList>
    </citation>
    <scope>NUCLEOTIDE SEQUENCE</scope>
    <source>
        <strain evidence="2">Duluth1</strain>
        <tissue evidence="2">Whole animal</tissue>
    </source>
</reference>
<feature type="compositionally biased region" description="Polar residues" evidence="1">
    <location>
        <begin position="13"/>
        <end position="22"/>
    </location>
</feature>
<sequence length="64" mass="6828">MLRGATEKESSDEGGTSRTHANSARVLSGEERTETIGLDQTGKSHGTDHAEETNVPLPVDGMYI</sequence>
<reference evidence="2" key="2">
    <citation type="submission" date="2020-11" db="EMBL/GenBank/DDBJ databases">
        <authorList>
            <person name="McCartney M.A."/>
            <person name="Auch B."/>
            <person name="Kono T."/>
            <person name="Mallez S."/>
            <person name="Becker A."/>
            <person name="Gohl D.M."/>
            <person name="Silverstein K.A.T."/>
            <person name="Koren S."/>
            <person name="Bechman K.B."/>
            <person name="Herman A."/>
            <person name="Abrahante J.E."/>
            <person name="Garbe J."/>
        </authorList>
    </citation>
    <scope>NUCLEOTIDE SEQUENCE</scope>
    <source>
        <strain evidence="2">Duluth1</strain>
        <tissue evidence="2">Whole animal</tissue>
    </source>
</reference>
<organism evidence="2 3">
    <name type="scientific">Dreissena polymorpha</name>
    <name type="common">Zebra mussel</name>
    <name type="synonym">Mytilus polymorpha</name>
    <dbReference type="NCBI Taxonomy" id="45954"/>
    <lineage>
        <taxon>Eukaryota</taxon>
        <taxon>Metazoa</taxon>
        <taxon>Spiralia</taxon>
        <taxon>Lophotrochozoa</taxon>
        <taxon>Mollusca</taxon>
        <taxon>Bivalvia</taxon>
        <taxon>Autobranchia</taxon>
        <taxon>Heteroconchia</taxon>
        <taxon>Euheterodonta</taxon>
        <taxon>Imparidentia</taxon>
        <taxon>Neoheterodontei</taxon>
        <taxon>Myida</taxon>
        <taxon>Dreissenoidea</taxon>
        <taxon>Dreissenidae</taxon>
        <taxon>Dreissena</taxon>
    </lineage>
</organism>
<comment type="caution">
    <text evidence="2">The sequence shown here is derived from an EMBL/GenBank/DDBJ whole genome shotgun (WGS) entry which is preliminary data.</text>
</comment>
<feature type="region of interest" description="Disordered" evidence="1">
    <location>
        <begin position="1"/>
        <end position="64"/>
    </location>
</feature>